<organism evidence="10 11">
    <name type="scientific">Longispora fulva</name>
    <dbReference type="NCBI Taxonomy" id="619741"/>
    <lineage>
        <taxon>Bacteria</taxon>
        <taxon>Bacillati</taxon>
        <taxon>Actinomycetota</taxon>
        <taxon>Actinomycetes</taxon>
        <taxon>Micromonosporales</taxon>
        <taxon>Micromonosporaceae</taxon>
        <taxon>Longispora</taxon>
    </lineage>
</organism>
<evidence type="ECO:0000259" key="9">
    <source>
        <dbReference type="Pfam" id="PF16875"/>
    </source>
</evidence>
<evidence type="ECO:0000256" key="7">
    <source>
        <dbReference type="PIRSR" id="PIRSR005536-2"/>
    </source>
</evidence>
<dbReference type="PROSITE" id="PS00512">
    <property type="entry name" value="ALPHA_GALACTOSIDASE"/>
    <property type="match status" value="1"/>
</dbReference>
<evidence type="ECO:0000256" key="3">
    <source>
        <dbReference type="ARBA" id="ARBA00022801"/>
    </source>
</evidence>
<feature type="domain" description="Glycosyl hydrolase family 36 N-terminal" evidence="9">
    <location>
        <begin position="31"/>
        <end position="258"/>
    </location>
</feature>
<dbReference type="CDD" id="cd14791">
    <property type="entry name" value="GH36"/>
    <property type="match status" value="1"/>
</dbReference>
<dbReference type="PANTHER" id="PTHR43053:SF3">
    <property type="entry name" value="ALPHA-GALACTOSIDASE C-RELATED"/>
    <property type="match status" value="1"/>
</dbReference>
<evidence type="ECO:0000259" key="8">
    <source>
        <dbReference type="Pfam" id="PF16874"/>
    </source>
</evidence>
<feature type="binding site" evidence="7">
    <location>
        <begin position="338"/>
        <end position="339"/>
    </location>
    <ligand>
        <name>substrate</name>
    </ligand>
</feature>
<dbReference type="RefSeq" id="WP_197001821.1">
    <property type="nucleotide sequence ID" value="NZ_BONS01000023.1"/>
</dbReference>
<feature type="binding site" evidence="7">
    <location>
        <position position="497"/>
    </location>
    <ligand>
        <name>substrate</name>
    </ligand>
</feature>
<dbReference type="Proteomes" id="UP000622552">
    <property type="component" value="Unassembled WGS sequence"/>
</dbReference>
<dbReference type="InterPro" id="IPR013785">
    <property type="entry name" value="Aldolase_TIM"/>
</dbReference>
<keyword evidence="11" id="KW-1185">Reference proteome</keyword>
<dbReference type="EC" id="3.2.1.22" evidence="2 5"/>
<dbReference type="InterPro" id="IPR017853">
    <property type="entry name" value="GH"/>
</dbReference>
<dbReference type="InterPro" id="IPR031704">
    <property type="entry name" value="Glyco_hydro_36_N"/>
</dbReference>
<gene>
    <name evidence="10" type="ORF">IW245_000801</name>
</gene>
<comment type="caution">
    <text evidence="10">The sequence shown here is derived from an EMBL/GenBank/DDBJ whole genome shotgun (WGS) entry which is preliminary data.</text>
</comment>
<evidence type="ECO:0000256" key="5">
    <source>
        <dbReference type="PIRNR" id="PIRNR005536"/>
    </source>
</evidence>
<dbReference type="FunFam" id="3.20.20.70:FF:000118">
    <property type="entry name" value="Alpha-galactosidase"/>
    <property type="match status" value="1"/>
</dbReference>
<accession>A0A8J7KMZ4</accession>
<dbReference type="InterPro" id="IPR031705">
    <property type="entry name" value="Glyco_hydro_36_C"/>
</dbReference>
<dbReference type="InterPro" id="IPR050985">
    <property type="entry name" value="Alpha-glycosidase_related"/>
</dbReference>
<name>A0A8J7KMZ4_9ACTN</name>
<dbReference type="Gene3D" id="2.70.98.60">
    <property type="entry name" value="alpha-galactosidase from lactobacil brevis"/>
    <property type="match status" value="1"/>
</dbReference>
<evidence type="ECO:0000256" key="6">
    <source>
        <dbReference type="PIRSR" id="PIRSR005536-1"/>
    </source>
</evidence>
<feature type="binding site" evidence="7">
    <location>
        <position position="173"/>
    </location>
    <ligand>
        <name>substrate</name>
    </ligand>
</feature>
<dbReference type="Gene3D" id="3.20.20.70">
    <property type="entry name" value="Aldolase class I"/>
    <property type="match status" value="1"/>
</dbReference>
<feature type="binding site" evidence="7">
    <location>
        <begin position="448"/>
        <end position="452"/>
    </location>
    <ligand>
        <name>substrate</name>
    </ligand>
</feature>
<evidence type="ECO:0000313" key="11">
    <source>
        <dbReference type="Proteomes" id="UP000622552"/>
    </source>
</evidence>
<dbReference type="SUPFAM" id="SSF51445">
    <property type="entry name" value="(Trans)glycosidases"/>
    <property type="match status" value="1"/>
</dbReference>
<evidence type="ECO:0000256" key="4">
    <source>
        <dbReference type="ARBA" id="ARBA00023295"/>
    </source>
</evidence>
<dbReference type="InterPro" id="IPR002252">
    <property type="entry name" value="Glyco_hydro_36"/>
</dbReference>
<dbReference type="InterPro" id="IPR000111">
    <property type="entry name" value="Glyco_hydro_27/36_CS"/>
</dbReference>
<keyword evidence="3 5" id="KW-0378">Hydrolase</keyword>
<dbReference type="GO" id="GO:0016052">
    <property type="term" value="P:carbohydrate catabolic process"/>
    <property type="evidence" value="ECO:0007669"/>
    <property type="project" value="InterPro"/>
</dbReference>
<dbReference type="Pfam" id="PF16875">
    <property type="entry name" value="Glyco_hydro_36N"/>
    <property type="match status" value="1"/>
</dbReference>
<dbReference type="InterPro" id="IPR038417">
    <property type="entry name" value="Alpga-gal_N_sf"/>
</dbReference>
<dbReference type="GO" id="GO:0004557">
    <property type="term" value="F:alpha-galactosidase activity"/>
    <property type="evidence" value="ECO:0007669"/>
    <property type="project" value="UniProtKB-UniRule"/>
</dbReference>
<feature type="binding site" evidence="7">
    <location>
        <position position="415"/>
    </location>
    <ligand>
        <name>substrate</name>
    </ligand>
</feature>
<proteinExistence type="inferred from homology"/>
<feature type="binding site" evidence="7">
    <location>
        <position position="519"/>
    </location>
    <ligand>
        <name>substrate</name>
    </ligand>
</feature>
<feature type="active site" description="Nucleophile" evidence="6">
    <location>
        <position position="450"/>
    </location>
</feature>
<comment type="similarity">
    <text evidence="5">Belongs to the glycosyl hydrolase.</text>
</comment>
<sequence length="691" mass="77180">MNPLVHDPDSRLWLLSTPSSGYALRLAADDSPRHVAWGPRLTLEQALSVSVPAGGDSSFDGVIDEEYPAEGPARFGPPSLQVRFDGGARGVQWHYLSQEVDGGRLSLRFRDDHYPLEITLHYRVHDDSDVIERWATLHNTSADHPIEVLRCDAAAWTAPPRDGYRLSHITGGWSAESQLERVPLARAETVLTSRRGHTSHQANPWVMLDAGDATEEHGEVWSAALAWSGSWRIAVHHDPDGRASWTGGAGHEGINWTLRPGQRHRTPVFAGLYTSGGFGAASRQWHSYQARHVLPQAEELRPVTYNSWEATGFDVDEDNQRRLATAAADLGVELFVMDDGWFGGRRDARSGLGDWTPNPTRFPHGLGPLATEVRRLGMRFGIWVEPEMVNPDSDLYRAHPDWVLHMPHRTRTTMRHQLVLNFARDDVADWAYKWLDELVGQHDIEMLKWDMNRAFTEPGWPQRGADGERLWIDHITNVYAIIDRLRAAHAGLRIETCAGGGGRVDLGILARTDQAWISDNTDAVDRIAIQHGYSQLYPARTMAAWVTDSPNPHTGRVVPLAFRFHVAMSGVLGLGGDLLHWTAPDLAEARTLIAAYKDIRPVVQHGELYRLGQDAVQYLYGDRVVVLTWRLTSRPPHQPLALRLAGLEPGALYRDETTGHVHHGHTLMTHGIIQPLPPGDYASALIRLRRA</sequence>
<dbReference type="Pfam" id="PF16874">
    <property type="entry name" value="Glyco_hydro_36C"/>
    <property type="match status" value="1"/>
</dbReference>
<evidence type="ECO:0000256" key="2">
    <source>
        <dbReference type="ARBA" id="ARBA00012755"/>
    </source>
</evidence>
<comment type="catalytic activity">
    <reaction evidence="1 5">
        <text>Hydrolysis of terminal, non-reducing alpha-D-galactose residues in alpha-D-galactosides, including galactose oligosaccharides, galactomannans and galactolipids.</text>
        <dbReference type="EC" id="3.2.1.22"/>
    </reaction>
</comment>
<dbReference type="InterPro" id="IPR013780">
    <property type="entry name" value="Glyco_hydro_b"/>
</dbReference>
<keyword evidence="4 5" id="KW-0326">Glycosidase</keyword>
<dbReference type="EMBL" id="JADOUF010000001">
    <property type="protein sequence ID" value="MBG6134607.1"/>
    <property type="molecule type" value="Genomic_DNA"/>
</dbReference>
<evidence type="ECO:0000256" key="1">
    <source>
        <dbReference type="ARBA" id="ARBA00001255"/>
    </source>
</evidence>
<evidence type="ECO:0000313" key="10">
    <source>
        <dbReference type="EMBL" id="MBG6134607.1"/>
    </source>
</evidence>
<dbReference type="PANTHER" id="PTHR43053">
    <property type="entry name" value="GLYCOSIDASE FAMILY 31"/>
    <property type="match status" value="1"/>
</dbReference>
<dbReference type="AlphaFoldDB" id="A0A8J7KMZ4"/>
<feature type="active site" description="Proton donor" evidence="6">
    <location>
        <position position="519"/>
    </location>
</feature>
<dbReference type="Pfam" id="PF02065">
    <property type="entry name" value="Melibiase"/>
    <property type="match status" value="1"/>
</dbReference>
<dbReference type="PIRSF" id="PIRSF005536">
    <property type="entry name" value="Agal"/>
    <property type="match status" value="1"/>
</dbReference>
<feature type="domain" description="Glycosyl hydrolase family 36 C-terminal" evidence="8">
    <location>
        <begin position="615"/>
        <end position="688"/>
    </location>
</feature>
<dbReference type="PRINTS" id="PR00743">
    <property type="entry name" value="GLHYDRLASE36"/>
</dbReference>
<protein>
    <recommendedName>
        <fullName evidence="2 5">Alpha-galactosidase</fullName>
        <ecNumber evidence="2 5">3.2.1.22</ecNumber>
    </recommendedName>
</protein>
<dbReference type="Gene3D" id="2.60.40.1180">
    <property type="entry name" value="Golgi alpha-mannosidase II"/>
    <property type="match status" value="1"/>
</dbReference>
<reference evidence="10" key="1">
    <citation type="submission" date="2020-11" db="EMBL/GenBank/DDBJ databases">
        <title>Sequencing the genomes of 1000 actinobacteria strains.</title>
        <authorList>
            <person name="Klenk H.-P."/>
        </authorList>
    </citation>
    <scope>NUCLEOTIDE SEQUENCE</scope>
    <source>
        <strain evidence="10">DSM 45356</strain>
    </source>
</reference>